<dbReference type="Gene3D" id="1.10.132.20">
    <property type="entry name" value="Ribosome-recycling factor"/>
    <property type="match status" value="1"/>
</dbReference>
<dbReference type="Proteomes" id="UP000008144">
    <property type="component" value="Chromosome 1"/>
</dbReference>
<evidence type="ECO:0000313" key="8">
    <source>
        <dbReference type="Proteomes" id="UP000008144"/>
    </source>
</evidence>
<reference evidence="7" key="3">
    <citation type="submission" date="2025-08" db="UniProtKB">
        <authorList>
            <consortium name="Ensembl"/>
        </authorList>
    </citation>
    <scope>IDENTIFICATION</scope>
</reference>
<reference evidence="7" key="2">
    <citation type="journal article" date="2008" name="Genome Biol.">
        <title>Improved genome assembly and evidence-based global gene model set for the chordate Ciona intestinalis: new insight into intron and operon populations.</title>
        <authorList>
            <person name="Satou Y."/>
            <person name="Mineta K."/>
            <person name="Ogasawara M."/>
            <person name="Sasakura Y."/>
            <person name="Shoguchi E."/>
            <person name="Ueno K."/>
            <person name="Yamada L."/>
            <person name="Matsumoto J."/>
            <person name="Wasserscheid J."/>
            <person name="Dewar K."/>
            <person name="Wiley G.B."/>
            <person name="Macmil S.L."/>
            <person name="Roe B.A."/>
            <person name="Zeller R.W."/>
            <person name="Hastings K.E."/>
            <person name="Lemaire P."/>
            <person name="Lindquist E."/>
            <person name="Endo T."/>
            <person name="Hotta K."/>
            <person name="Inaba K."/>
        </authorList>
    </citation>
    <scope>NUCLEOTIDE SEQUENCE [LARGE SCALE GENOMIC DNA]</scope>
    <source>
        <strain evidence="7">wild type</strain>
    </source>
</reference>
<evidence type="ECO:0000256" key="2">
    <source>
        <dbReference type="ARBA" id="ARBA00020581"/>
    </source>
</evidence>
<dbReference type="InterPro" id="IPR023584">
    <property type="entry name" value="Ribosome_recyc_fac_dom"/>
</dbReference>
<evidence type="ECO:0000259" key="6">
    <source>
        <dbReference type="Pfam" id="PF01765"/>
    </source>
</evidence>
<reference evidence="8" key="1">
    <citation type="journal article" date="2002" name="Science">
        <title>The draft genome of Ciona intestinalis: insights into chordate and vertebrate origins.</title>
        <authorList>
            <person name="Dehal P."/>
            <person name="Satou Y."/>
            <person name="Campbell R.K."/>
            <person name="Chapman J."/>
            <person name="Degnan B."/>
            <person name="De Tomaso A."/>
            <person name="Davidson B."/>
            <person name="Di Gregorio A."/>
            <person name="Gelpke M."/>
            <person name="Goodstein D.M."/>
            <person name="Harafuji N."/>
            <person name="Hastings K.E."/>
            <person name="Ho I."/>
            <person name="Hotta K."/>
            <person name="Huang W."/>
            <person name="Kawashima T."/>
            <person name="Lemaire P."/>
            <person name="Martinez D."/>
            <person name="Meinertzhagen I.A."/>
            <person name="Necula S."/>
            <person name="Nonaka M."/>
            <person name="Putnam N."/>
            <person name="Rash S."/>
            <person name="Saiga H."/>
            <person name="Satake M."/>
            <person name="Terry A."/>
            <person name="Yamada L."/>
            <person name="Wang H.G."/>
            <person name="Awazu S."/>
            <person name="Azumi K."/>
            <person name="Boore J."/>
            <person name="Branno M."/>
            <person name="Chin-Bow S."/>
            <person name="DeSantis R."/>
            <person name="Doyle S."/>
            <person name="Francino P."/>
            <person name="Keys D.N."/>
            <person name="Haga S."/>
            <person name="Hayashi H."/>
            <person name="Hino K."/>
            <person name="Imai K.S."/>
            <person name="Inaba K."/>
            <person name="Kano S."/>
            <person name="Kobayashi K."/>
            <person name="Kobayashi M."/>
            <person name="Lee B.I."/>
            <person name="Makabe K.W."/>
            <person name="Manohar C."/>
            <person name="Matassi G."/>
            <person name="Medina M."/>
            <person name="Mochizuki Y."/>
            <person name="Mount S."/>
            <person name="Morishita T."/>
            <person name="Miura S."/>
            <person name="Nakayama A."/>
            <person name="Nishizaka S."/>
            <person name="Nomoto H."/>
            <person name="Ohta F."/>
            <person name="Oishi K."/>
            <person name="Rigoutsos I."/>
            <person name="Sano M."/>
            <person name="Sasaki A."/>
            <person name="Sasakura Y."/>
            <person name="Shoguchi E."/>
            <person name="Shin-i T."/>
            <person name="Spagnuolo A."/>
            <person name="Stainier D."/>
            <person name="Suzuki M.M."/>
            <person name="Tassy O."/>
            <person name="Takatori N."/>
            <person name="Tokuoka M."/>
            <person name="Yagi K."/>
            <person name="Yoshizaki F."/>
            <person name="Wada S."/>
            <person name="Zhang C."/>
            <person name="Hyatt P.D."/>
            <person name="Larimer F."/>
            <person name="Detter C."/>
            <person name="Doggett N."/>
            <person name="Glavina T."/>
            <person name="Hawkins T."/>
            <person name="Richardson P."/>
            <person name="Lucas S."/>
            <person name="Kohara Y."/>
            <person name="Levine M."/>
            <person name="Satoh N."/>
            <person name="Rokhsar D.S."/>
        </authorList>
    </citation>
    <scope>NUCLEOTIDE SEQUENCE [LARGE SCALE GENOMIC DNA]</scope>
</reference>
<comment type="similarity">
    <text evidence="1">Belongs to the RRF family.</text>
</comment>
<keyword evidence="5" id="KW-0175">Coiled coil</keyword>
<dbReference type="PANTHER" id="PTHR20982">
    <property type="entry name" value="RIBOSOME RECYCLING FACTOR"/>
    <property type="match status" value="1"/>
</dbReference>
<dbReference type="InterPro" id="IPR002661">
    <property type="entry name" value="Ribosome_recyc_fac"/>
</dbReference>
<dbReference type="Gene3D" id="3.30.1360.40">
    <property type="match status" value="1"/>
</dbReference>
<protein>
    <recommendedName>
        <fullName evidence="2">Ribosome-recycling factor, mitochondrial</fullName>
    </recommendedName>
    <alternativeName>
        <fullName evidence="4">Ribosome-releasing factor, mitochondrial</fullName>
    </alternativeName>
</protein>
<dbReference type="AlphaFoldDB" id="H2XV19"/>
<accession>H2XV19</accession>
<dbReference type="InParanoid" id="H2XV19"/>
<dbReference type="SUPFAM" id="SSF55194">
    <property type="entry name" value="Ribosome recycling factor, RRF"/>
    <property type="match status" value="1"/>
</dbReference>
<organism evidence="7 8">
    <name type="scientific">Ciona intestinalis</name>
    <name type="common">Transparent sea squirt</name>
    <name type="synonym">Ascidia intestinalis</name>
    <dbReference type="NCBI Taxonomy" id="7719"/>
    <lineage>
        <taxon>Eukaryota</taxon>
        <taxon>Metazoa</taxon>
        <taxon>Chordata</taxon>
        <taxon>Tunicata</taxon>
        <taxon>Ascidiacea</taxon>
        <taxon>Phlebobranchia</taxon>
        <taxon>Cionidae</taxon>
        <taxon>Ciona</taxon>
    </lineage>
</organism>
<sequence>LLLPNLLRNTVVQIVPVFSIPILQTSYLPTCLSSLSVDLKDYTDYRTLKSKSKKGKTQMKIREVIRPRDAEEVLDLLEVENEMKKCVLFLQDAYTKEFKVGADLSIFEQMTINIENDQYPLNEIGQISKPTQRMIVVDMESFPQYIKEAEAVIRDSNMNLNPNTTGTLIKVAIPQVTAEYRQLVAKKAKERLNLCNEKLRNIKAMNEKLAKNHEGLTENLEHGIKEQLSVYLEHYKTKAMEVYKAKEKELLH</sequence>
<evidence type="ECO:0000256" key="5">
    <source>
        <dbReference type="SAM" id="Coils"/>
    </source>
</evidence>
<evidence type="ECO:0000256" key="4">
    <source>
        <dbReference type="ARBA" id="ARBA00033107"/>
    </source>
</evidence>
<dbReference type="Pfam" id="PF01765">
    <property type="entry name" value="RRF"/>
    <property type="match status" value="1"/>
</dbReference>
<evidence type="ECO:0000256" key="3">
    <source>
        <dbReference type="ARBA" id="ARBA00022917"/>
    </source>
</evidence>
<feature type="domain" description="Ribosome recycling factor" evidence="6">
    <location>
        <begin position="101"/>
        <end position="251"/>
    </location>
</feature>
<dbReference type="InterPro" id="IPR036191">
    <property type="entry name" value="RRF_sf"/>
</dbReference>
<reference evidence="7" key="4">
    <citation type="submission" date="2025-09" db="UniProtKB">
        <authorList>
            <consortium name="Ensembl"/>
        </authorList>
    </citation>
    <scope>IDENTIFICATION</scope>
</reference>
<evidence type="ECO:0000256" key="1">
    <source>
        <dbReference type="ARBA" id="ARBA00005912"/>
    </source>
</evidence>
<dbReference type="OMA" id="VYSKYDR"/>
<keyword evidence="3" id="KW-0648">Protein biosynthesis</keyword>
<name>H2XV19_CIOIN</name>
<evidence type="ECO:0000313" key="7">
    <source>
        <dbReference type="Ensembl" id="ENSCINP00000033503.1"/>
    </source>
</evidence>
<keyword evidence="8" id="KW-1185">Reference proteome</keyword>
<feature type="coiled-coil region" evidence="5">
    <location>
        <begin position="185"/>
        <end position="219"/>
    </location>
</feature>
<dbReference type="Ensembl" id="ENSCINT00000036185.1">
    <property type="protein sequence ID" value="ENSCINP00000033503.1"/>
    <property type="gene ID" value="ENSCING00000018180.1"/>
</dbReference>
<dbReference type="GO" id="GO:0043023">
    <property type="term" value="F:ribosomal large subunit binding"/>
    <property type="evidence" value="ECO:0000318"/>
    <property type="project" value="GO_Central"/>
</dbReference>
<dbReference type="GeneTree" id="ENSGT00390000005084"/>
<dbReference type="GO" id="GO:0005739">
    <property type="term" value="C:mitochondrion"/>
    <property type="evidence" value="ECO:0000318"/>
    <property type="project" value="GO_Central"/>
</dbReference>
<dbReference type="STRING" id="7719.ENSCINP00000033503"/>
<dbReference type="PANTHER" id="PTHR20982:SF3">
    <property type="entry name" value="MITOCHONDRIAL RIBOSOME RECYCLING FACTOR PSEUDO 1"/>
    <property type="match status" value="1"/>
</dbReference>
<proteinExistence type="inferred from homology"/>
<dbReference type="EMBL" id="EAAA01000254">
    <property type="status" value="NOT_ANNOTATED_CDS"/>
    <property type="molecule type" value="Genomic_DNA"/>
</dbReference>
<dbReference type="GO" id="GO:0006412">
    <property type="term" value="P:translation"/>
    <property type="evidence" value="ECO:0000318"/>
    <property type="project" value="GO_Central"/>
</dbReference>